<dbReference type="Proteomes" id="UP000683139">
    <property type="component" value="Unassembled WGS sequence"/>
</dbReference>
<evidence type="ECO:0000313" key="1">
    <source>
        <dbReference type="EMBL" id="GIP16072.1"/>
    </source>
</evidence>
<dbReference type="Gene3D" id="3.40.50.1820">
    <property type="entry name" value="alpha/beta hydrolase"/>
    <property type="match status" value="1"/>
</dbReference>
<evidence type="ECO:0000313" key="2">
    <source>
        <dbReference type="Proteomes" id="UP000683139"/>
    </source>
</evidence>
<dbReference type="InterPro" id="IPR029058">
    <property type="entry name" value="AB_hydrolase_fold"/>
</dbReference>
<dbReference type="AlphaFoldDB" id="A0A920CTM4"/>
<keyword evidence="2" id="KW-1185">Reference proteome</keyword>
<gene>
    <name evidence="1" type="ORF">J40TS1_17140</name>
</gene>
<comment type="caution">
    <text evidence="1">The sequence shown here is derived from an EMBL/GenBank/DDBJ whole genome shotgun (WGS) entry which is preliminary data.</text>
</comment>
<proteinExistence type="predicted"/>
<dbReference type="Pfam" id="PF11187">
    <property type="entry name" value="Mbeg1-like"/>
    <property type="match status" value="1"/>
</dbReference>
<protein>
    <recommendedName>
        <fullName evidence="3">DUF2974 domain-containing protein</fullName>
    </recommendedName>
</protein>
<sequence>MDYLDWRGDIRLEHSPFNEVDNLILSQLAYVNLDYIVPVKWTNLSITIQEAADRYFALYSEEQIQQFSYYVRISASLLRKLAQSPRFANARLSKFENMIDLDRTKQFAAMHIELDDGTVYISFRGTDNTIVGWKENFNMTVGTPVAAQVEAVRYLEDTTEDVDAELRLGGHSKGGNLAVYAAAMCHPDIQQRILDVYNNDGPGFEAKFLQSEAYQQMRGKIRTIVPQSSIVGMLLEHEEELTVVQNHHSLLVQHEAFTWEVIGSGFVKGESVEQKSELLEITLKSWLGQLDKKQRQQFVSALFHVFDVGDIRTFEDLSRASWAKINEMIRALNQSQEYKLVLMKALKLLLREARKVFFSTRRKKKSANQAAEVQLLE</sequence>
<name>A0A920CTM4_9BACL</name>
<dbReference type="InterPro" id="IPR024499">
    <property type="entry name" value="Mbeg1-like"/>
</dbReference>
<reference evidence="1" key="1">
    <citation type="submission" date="2021-03" db="EMBL/GenBank/DDBJ databases">
        <title>Antimicrobial resistance genes in bacteria isolated from Japanese honey, and their potential for conferring macrolide and lincosamide resistance in the American foulbrood pathogen Paenibacillus larvae.</title>
        <authorList>
            <person name="Okamoto M."/>
            <person name="Kumagai M."/>
            <person name="Kanamori H."/>
            <person name="Takamatsu D."/>
        </authorList>
    </citation>
    <scope>NUCLEOTIDE SEQUENCE</scope>
    <source>
        <strain evidence="1">J40TS1</strain>
    </source>
</reference>
<dbReference type="SUPFAM" id="SSF53474">
    <property type="entry name" value="alpha/beta-Hydrolases"/>
    <property type="match status" value="1"/>
</dbReference>
<accession>A0A920CTM4</accession>
<dbReference type="EMBL" id="BOSE01000002">
    <property type="protein sequence ID" value="GIP16072.1"/>
    <property type="molecule type" value="Genomic_DNA"/>
</dbReference>
<organism evidence="1 2">
    <name type="scientific">Paenibacillus montaniterrae</name>
    <dbReference type="NCBI Taxonomy" id="429341"/>
    <lineage>
        <taxon>Bacteria</taxon>
        <taxon>Bacillati</taxon>
        <taxon>Bacillota</taxon>
        <taxon>Bacilli</taxon>
        <taxon>Bacillales</taxon>
        <taxon>Paenibacillaceae</taxon>
        <taxon>Paenibacillus</taxon>
    </lineage>
</organism>
<evidence type="ECO:0008006" key="3">
    <source>
        <dbReference type="Google" id="ProtNLM"/>
    </source>
</evidence>